<gene>
    <name evidence="2" type="primary">SUVZ04G3990</name>
    <name evidence="2" type="ORF">SUVZ_04G3990</name>
</gene>
<accession>A0ABN8WR67</accession>
<sequence>MPSLRNLAIERDKSLSQLRARINKASKLNTGESGAPSLESLDETVSSHVLPSSDSLSILEQKIIHNEKREEDQQSHISLEKDQRNVRIGKVSETGDLKAKLASAMEELEKKTDETINGIIRKKLLQKSNYEHDTSTGPV</sequence>
<organism evidence="2 3">
    <name type="scientific">Saccharomyces uvarum</name>
    <name type="common">Yeast</name>
    <name type="synonym">Saccharomyces bayanus var. uvarum</name>
    <dbReference type="NCBI Taxonomy" id="230603"/>
    <lineage>
        <taxon>Eukaryota</taxon>
        <taxon>Fungi</taxon>
        <taxon>Dikarya</taxon>
        <taxon>Ascomycota</taxon>
        <taxon>Saccharomycotina</taxon>
        <taxon>Saccharomycetes</taxon>
        <taxon>Saccharomycetales</taxon>
        <taxon>Saccharomycetaceae</taxon>
        <taxon>Saccharomyces</taxon>
    </lineage>
</organism>
<evidence type="ECO:0000256" key="1">
    <source>
        <dbReference type="SAM" id="MobiDB-lite"/>
    </source>
</evidence>
<evidence type="ECO:0000313" key="2">
    <source>
        <dbReference type="EMBL" id="CAI4060146.1"/>
    </source>
</evidence>
<keyword evidence="3" id="KW-1185">Reference proteome</keyword>
<dbReference type="Proteomes" id="UP001162085">
    <property type="component" value="Chromosome 4"/>
</dbReference>
<name>A0ABN8WR67_SACUV</name>
<evidence type="ECO:0000313" key="3">
    <source>
        <dbReference type="Proteomes" id="UP001162085"/>
    </source>
</evidence>
<proteinExistence type="predicted"/>
<dbReference type="EMBL" id="OX365931">
    <property type="protein sequence ID" value="CAI4060146.1"/>
    <property type="molecule type" value="Genomic_DNA"/>
</dbReference>
<reference evidence="2" key="1">
    <citation type="submission" date="2022-10" db="EMBL/GenBank/DDBJ databases">
        <authorList>
            <person name="Byrne P K."/>
        </authorList>
    </citation>
    <scope>NUCLEOTIDE SEQUENCE</scope>
    <source>
        <strain evidence="2">ZP964</strain>
    </source>
</reference>
<protein>
    <submittedName>
        <fullName evidence="2">Uncharacterized protein</fullName>
    </submittedName>
</protein>
<feature type="region of interest" description="Disordered" evidence="1">
    <location>
        <begin position="26"/>
        <end position="51"/>
    </location>
</feature>